<dbReference type="Gene3D" id="3.90.550.10">
    <property type="entry name" value="Spore Coat Polysaccharide Biosynthesis Protein SpsA, Chain A"/>
    <property type="match status" value="1"/>
</dbReference>
<dbReference type="AlphaFoldDB" id="A0A0F9EKC9"/>
<proteinExistence type="predicted"/>
<accession>A0A0F9EKC9</accession>
<protein>
    <recommendedName>
        <fullName evidence="2">Glycosyltransferase 2-like domain-containing protein</fullName>
    </recommendedName>
</protein>
<name>A0A0F9EKC9_9ZZZZ</name>
<dbReference type="SUPFAM" id="SSF53448">
    <property type="entry name" value="Nucleotide-diphospho-sugar transferases"/>
    <property type="match status" value="1"/>
</dbReference>
<gene>
    <name evidence="1" type="ORF">LCGC14_2356750</name>
</gene>
<reference evidence="1" key="1">
    <citation type="journal article" date="2015" name="Nature">
        <title>Complex archaea that bridge the gap between prokaryotes and eukaryotes.</title>
        <authorList>
            <person name="Spang A."/>
            <person name="Saw J.H."/>
            <person name="Jorgensen S.L."/>
            <person name="Zaremba-Niedzwiedzka K."/>
            <person name="Martijn J."/>
            <person name="Lind A.E."/>
            <person name="van Eijk R."/>
            <person name="Schleper C."/>
            <person name="Guy L."/>
            <person name="Ettema T.J."/>
        </authorList>
    </citation>
    <scope>NUCLEOTIDE SEQUENCE</scope>
</reference>
<dbReference type="PANTHER" id="PTHR43179">
    <property type="entry name" value="RHAMNOSYLTRANSFERASE WBBL"/>
    <property type="match status" value="1"/>
</dbReference>
<feature type="non-terminal residue" evidence="1">
    <location>
        <position position="1"/>
    </location>
</feature>
<evidence type="ECO:0000313" key="1">
    <source>
        <dbReference type="EMBL" id="KKL45330.1"/>
    </source>
</evidence>
<evidence type="ECO:0008006" key="2">
    <source>
        <dbReference type="Google" id="ProtNLM"/>
    </source>
</evidence>
<sequence>NNYGVSLTEPETILLLNNDVEITHSDWIESLLEHSQRQEVGAVSGKLYYPNHTIQHAGVIIGIAGFAGHSHRHSKRDESGYSNRLMCTQNVSAVSGALLMVKKRLYEEIGGLDEDHLPVALNDIDFCLRLRERGFLNIFTPYCEAIHHESVSRGYEETPEQKIRFQREIHYFQKKWKKILTMGDPYYNPNLTTEAEDFTLKKKSKITD</sequence>
<comment type="caution">
    <text evidence="1">The sequence shown here is derived from an EMBL/GenBank/DDBJ whole genome shotgun (WGS) entry which is preliminary data.</text>
</comment>
<dbReference type="InterPro" id="IPR029044">
    <property type="entry name" value="Nucleotide-diphossugar_trans"/>
</dbReference>
<organism evidence="1">
    <name type="scientific">marine sediment metagenome</name>
    <dbReference type="NCBI Taxonomy" id="412755"/>
    <lineage>
        <taxon>unclassified sequences</taxon>
        <taxon>metagenomes</taxon>
        <taxon>ecological metagenomes</taxon>
    </lineage>
</organism>
<dbReference type="PANTHER" id="PTHR43179:SF7">
    <property type="entry name" value="RHAMNOSYLTRANSFERASE WBBL"/>
    <property type="match status" value="1"/>
</dbReference>
<dbReference type="EMBL" id="LAZR01034428">
    <property type="protein sequence ID" value="KKL45330.1"/>
    <property type="molecule type" value="Genomic_DNA"/>
</dbReference>